<accession>A0AAF0V1U8</accession>
<dbReference type="EMBL" id="CP133622">
    <property type="protein sequence ID" value="WMV55181.1"/>
    <property type="molecule type" value="Genomic_DNA"/>
</dbReference>
<dbReference type="InterPro" id="IPR000477">
    <property type="entry name" value="RT_dom"/>
</dbReference>
<dbReference type="CDD" id="cd01647">
    <property type="entry name" value="RT_LTR"/>
    <property type="match status" value="1"/>
</dbReference>
<dbReference type="Gene3D" id="3.10.10.10">
    <property type="entry name" value="HIV Type 1 Reverse Transcriptase, subunit A, domain 1"/>
    <property type="match status" value="1"/>
</dbReference>
<name>A0AAF0V1U8_SOLVR</name>
<dbReference type="AlphaFoldDB" id="A0AAF0V1U8"/>
<dbReference type="SUPFAM" id="SSF56672">
    <property type="entry name" value="DNA/RNA polymerases"/>
    <property type="match status" value="1"/>
</dbReference>
<dbReference type="PANTHER" id="PTHR33064">
    <property type="entry name" value="POL PROTEIN"/>
    <property type="match status" value="1"/>
</dbReference>
<protein>
    <recommendedName>
        <fullName evidence="2">Reverse transcriptase domain-containing protein</fullName>
    </recommendedName>
</protein>
<dbReference type="Proteomes" id="UP001234989">
    <property type="component" value="Chromosome 11"/>
</dbReference>
<reference evidence="3" key="1">
    <citation type="submission" date="2023-08" db="EMBL/GenBank/DDBJ databases">
        <title>A de novo genome assembly of Solanum verrucosum Schlechtendal, a Mexican diploid species geographically isolated from the other diploid A-genome species in potato relatives.</title>
        <authorList>
            <person name="Hosaka K."/>
        </authorList>
    </citation>
    <scope>NUCLEOTIDE SEQUENCE</scope>
    <source>
        <tissue evidence="3">Young leaves</tissue>
    </source>
</reference>
<keyword evidence="1" id="KW-1133">Transmembrane helix</keyword>
<organism evidence="3 4">
    <name type="scientific">Solanum verrucosum</name>
    <dbReference type="NCBI Taxonomy" id="315347"/>
    <lineage>
        <taxon>Eukaryota</taxon>
        <taxon>Viridiplantae</taxon>
        <taxon>Streptophyta</taxon>
        <taxon>Embryophyta</taxon>
        <taxon>Tracheophyta</taxon>
        <taxon>Spermatophyta</taxon>
        <taxon>Magnoliopsida</taxon>
        <taxon>eudicotyledons</taxon>
        <taxon>Gunneridae</taxon>
        <taxon>Pentapetalae</taxon>
        <taxon>asterids</taxon>
        <taxon>lamiids</taxon>
        <taxon>Solanales</taxon>
        <taxon>Solanaceae</taxon>
        <taxon>Solanoideae</taxon>
        <taxon>Solaneae</taxon>
        <taxon>Solanum</taxon>
    </lineage>
</organism>
<keyword evidence="1" id="KW-0812">Transmembrane</keyword>
<evidence type="ECO:0000313" key="3">
    <source>
        <dbReference type="EMBL" id="WMV55181.1"/>
    </source>
</evidence>
<dbReference type="Gene3D" id="3.30.70.270">
    <property type="match status" value="2"/>
</dbReference>
<dbReference type="PANTHER" id="PTHR33064:SF37">
    <property type="entry name" value="RIBONUCLEASE H"/>
    <property type="match status" value="1"/>
</dbReference>
<dbReference type="Pfam" id="PF00078">
    <property type="entry name" value="RVT_1"/>
    <property type="match status" value="1"/>
</dbReference>
<evidence type="ECO:0000313" key="4">
    <source>
        <dbReference type="Proteomes" id="UP001234989"/>
    </source>
</evidence>
<keyword evidence="4" id="KW-1185">Reference proteome</keyword>
<evidence type="ECO:0000259" key="2">
    <source>
        <dbReference type="Pfam" id="PF00078"/>
    </source>
</evidence>
<gene>
    <name evidence="3" type="ORF">MTR67_048566</name>
</gene>
<dbReference type="InterPro" id="IPR043128">
    <property type="entry name" value="Rev_trsase/Diguanyl_cyclase"/>
</dbReference>
<dbReference type="InterPro" id="IPR051320">
    <property type="entry name" value="Viral_Replic_Matur_Polypro"/>
</dbReference>
<feature type="transmembrane region" description="Helical" evidence="1">
    <location>
        <begin position="12"/>
        <end position="30"/>
    </location>
</feature>
<proteinExistence type="predicted"/>
<evidence type="ECO:0000256" key="1">
    <source>
        <dbReference type="SAM" id="Phobius"/>
    </source>
</evidence>
<dbReference type="InterPro" id="IPR043502">
    <property type="entry name" value="DNA/RNA_pol_sf"/>
</dbReference>
<feature type="domain" description="Reverse transcriptase" evidence="2">
    <location>
        <begin position="5"/>
        <end position="96"/>
    </location>
</feature>
<keyword evidence="1" id="KW-0472">Membrane</keyword>
<sequence length="158" mass="18599">MAFRTWYGHYEFLVMSFGLTNASVVFMDLMNKVFRQYLDMFVIVFIDDILIYSRSEDDHVNHLRIVLQFIKDQQLFEKFSKCEFWLRSVAFLSHIISSNGIEIDPKKTEVVKSWPRPLTPWDIRSFLGLAGYYSRFVEGFSSIASPLTTLTQKKAKFI</sequence>